<sequence>MITPSRYFPHSTTTRGSSSGGNIAFDRVVRLEQVVQTLQRLCNAFPETPFEPQFAMTFHYFGNVFQYTIASLSNHVFQIDVATGWRMDREGFLHSTA</sequence>
<dbReference type="AlphaFoldDB" id="A0A2I0XB63"/>
<evidence type="ECO:0000313" key="1">
    <source>
        <dbReference type="EMBL" id="PKU85124.1"/>
    </source>
</evidence>
<protein>
    <submittedName>
        <fullName evidence="1">Uncharacterized protein</fullName>
    </submittedName>
</protein>
<accession>A0A2I0XB63</accession>
<reference evidence="1 2" key="1">
    <citation type="journal article" date="2016" name="Sci. Rep.">
        <title>The Dendrobium catenatum Lindl. genome sequence provides insights into polysaccharide synthase, floral development and adaptive evolution.</title>
        <authorList>
            <person name="Zhang G.Q."/>
            <person name="Xu Q."/>
            <person name="Bian C."/>
            <person name="Tsai W.C."/>
            <person name="Yeh C.M."/>
            <person name="Liu K.W."/>
            <person name="Yoshida K."/>
            <person name="Zhang L.S."/>
            <person name="Chang S.B."/>
            <person name="Chen F."/>
            <person name="Shi Y."/>
            <person name="Su Y.Y."/>
            <person name="Zhang Y.Q."/>
            <person name="Chen L.J."/>
            <person name="Yin Y."/>
            <person name="Lin M."/>
            <person name="Huang H."/>
            <person name="Deng H."/>
            <person name="Wang Z.W."/>
            <person name="Zhu S.L."/>
            <person name="Zhao X."/>
            <person name="Deng C."/>
            <person name="Niu S.C."/>
            <person name="Huang J."/>
            <person name="Wang M."/>
            <person name="Liu G.H."/>
            <person name="Yang H.J."/>
            <person name="Xiao X.J."/>
            <person name="Hsiao Y.Y."/>
            <person name="Wu W.L."/>
            <person name="Chen Y.Y."/>
            <person name="Mitsuda N."/>
            <person name="Ohme-Takagi M."/>
            <person name="Luo Y.B."/>
            <person name="Van de Peer Y."/>
            <person name="Liu Z.J."/>
        </authorList>
    </citation>
    <scope>NUCLEOTIDE SEQUENCE [LARGE SCALE GENOMIC DNA]</scope>
    <source>
        <tissue evidence="1">The whole plant</tissue>
    </source>
</reference>
<keyword evidence="2" id="KW-1185">Reference proteome</keyword>
<name>A0A2I0XB63_9ASPA</name>
<evidence type="ECO:0000313" key="2">
    <source>
        <dbReference type="Proteomes" id="UP000233837"/>
    </source>
</evidence>
<dbReference type="Proteomes" id="UP000233837">
    <property type="component" value="Unassembled WGS sequence"/>
</dbReference>
<organism evidence="1 2">
    <name type="scientific">Dendrobium catenatum</name>
    <dbReference type="NCBI Taxonomy" id="906689"/>
    <lineage>
        <taxon>Eukaryota</taxon>
        <taxon>Viridiplantae</taxon>
        <taxon>Streptophyta</taxon>
        <taxon>Embryophyta</taxon>
        <taxon>Tracheophyta</taxon>
        <taxon>Spermatophyta</taxon>
        <taxon>Magnoliopsida</taxon>
        <taxon>Liliopsida</taxon>
        <taxon>Asparagales</taxon>
        <taxon>Orchidaceae</taxon>
        <taxon>Epidendroideae</taxon>
        <taxon>Malaxideae</taxon>
        <taxon>Dendrobiinae</taxon>
        <taxon>Dendrobium</taxon>
    </lineage>
</organism>
<reference evidence="1 2" key="2">
    <citation type="journal article" date="2017" name="Nature">
        <title>The Apostasia genome and the evolution of orchids.</title>
        <authorList>
            <person name="Zhang G.Q."/>
            <person name="Liu K.W."/>
            <person name="Li Z."/>
            <person name="Lohaus R."/>
            <person name="Hsiao Y.Y."/>
            <person name="Niu S.C."/>
            <person name="Wang J.Y."/>
            <person name="Lin Y.C."/>
            <person name="Xu Q."/>
            <person name="Chen L.J."/>
            <person name="Yoshida K."/>
            <person name="Fujiwara S."/>
            <person name="Wang Z.W."/>
            <person name="Zhang Y.Q."/>
            <person name="Mitsuda N."/>
            <person name="Wang M."/>
            <person name="Liu G.H."/>
            <person name="Pecoraro L."/>
            <person name="Huang H.X."/>
            <person name="Xiao X.J."/>
            <person name="Lin M."/>
            <person name="Wu X.Y."/>
            <person name="Wu W.L."/>
            <person name="Chen Y.Y."/>
            <person name="Chang S.B."/>
            <person name="Sakamoto S."/>
            <person name="Ohme-Takagi M."/>
            <person name="Yagi M."/>
            <person name="Zeng S.J."/>
            <person name="Shen C.Y."/>
            <person name="Yeh C.M."/>
            <person name="Luo Y.B."/>
            <person name="Tsai W.C."/>
            <person name="Van de Peer Y."/>
            <person name="Liu Z.J."/>
        </authorList>
    </citation>
    <scope>NUCLEOTIDE SEQUENCE [LARGE SCALE GENOMIC DNA]</scope>
    <source>
        <tissue evidence="1">The whole plant</tissue>
    </source>
</reference>
<dbReference type="EMBL" id="KZ501998">
    <property type="protein sequence ID" value="PKU85124.1"/>
    <property type="molecule type" value="Genomic_DNA"/>
</dbReference>
<gene>
    <name evidence="1" type="ORF">MA16_Dca027180</name>
</gene>
<proteinExistence type="predicted"/>